<dbReference type="EMBL" id="UINC01230656">
    <property type="protein sequence ID" value="SVE62875.1"/>
    <property type="molecule type" value="Genomic_DNA"/>
</dbReference>
<reference evidence="1" key="1">
    <citation type="submission" date="2018-05" db="EMBL/GenBank/DDBJ databases">
        <authorList>
            <person name="Lanie J.A."/>
            <person name="Ng W.-L."/>
            <person name="Kazmierczak K.M."/>
            <person name="Andrzejewski T.M."/>
            <person name="Davidsen T.M."/>
            <person name="Wayne K.J."/>
            <person name="Tettelin H."/>
            <person name="Glass J.I."/>
            <person name="Rusch D."/>
            <person name="Podicherti R."/>
            <person name="Tsui H.-C.T."/>
            <person name="Winkler M.E."/>
        </authorList>
    </citation>
    <scope>NUCLEOTIDE SEQUENCE</scope>
</reference>
<evidence type="ECO:0000313" key="1">
    <source>
        <dbReference type="EMBL" id="SVE62875.1"/>
    </source>
</evidence>
<sequence length="91" mass="11001">MSFHQRPKDFARSEEYAKFHIAIDQLLDSFDHIDDRVKMIAFLKEAWKQSKKTVDSQRFEIKQIIVNFYKEQGYTDEAIKKILAEHDEWHV</sequence>
<accession>A0A383F377</accession>
<proteinExistence type="predicted"/>
<organism evidence="1">
    <name type="scientific">marine metagenome</name>
    <dbReference type="NCBI Taxonomy" id="408172"/>
    <lineage>
        <taxon>unclassified sequences</taxon>
        <taxon>metagenomes</taxon>
        <taxon>ecological metagenomes</taxon>
    </lineage>
</organism>
<gene>
    <name evidence="1" type="ORF">METZ01_LOCUS515729</name>
</gene>
<protein>
    <submittedName>
        <fullName evidence="1">Uncharacterized protein</fullName>
    </submittedName>
</protein>
<dbReference type="AlphaFoldDB" id="A0A383F377"/>
<name>A0A383F377_9ZZZZ</name>